<dbReference type="PANTHER" id="PTHR30250:SF26">
    <property type="entry name" value="PSMA PROTEIN"/>
    <property type="match status" value="1"/>
</dbReference>
<dbReference type="RefSeq" id="WP_154571911.1">
    <property type="nucleotide sequence ID" value="NZ_VUNB01000002.1"/>
</dbReference>
<keyword evidence="5 6" id="KW-0472">Membrane</keyword>
<sequence length="495" mass="55552">MEKRNTAILNVSAGVIQQGLSIVAGFILPRLILSSFGSEINGLISSLQQFLNYIGLFDGGVSIVIMTALYKPLSENDSERISAIIVAADSFFKKIGRAYVVYAGMLSMIYPIFVHTKFSWAYVASLSVILGITLFIQYMFSITYRTLLIADKMGYVVYFSQSVFCVINLLISVAVIKIYPEVHLLKLLSAAAFAIQPLLYSHFVKKYYSIDKSVAADPTALKQRWDGFGQNFALFIHNNTDVVILTFLSSLQLVSVYTVYVMVINSIKTVITTISQAIFPTVGHIYASGDDDRTNEAFDAYELIMFSITSLLYGCVIVLLVPFVQIYTTGIDDADYYQPLFGVILSFAYALECYQEPNLQLSYIANKFKETAKYSYVEVIINIVISIILVWKWGVIGVAIGTTASVLYRIVCLAIYNKNNILNRSFRKWLFGMLNSAIMVFLIYCISTHIISWDGICVALWIKNAFISFVVASIIILADIILLYRDRLKILLSMF</sequence>
<dbReference type="AlphaFoldDB" id="A0A6A8M9E2"/>
<accession>A0A6A8M9E2</accession>
<feature type="transmembrane region" description="Helical" evidence="6">
    <location>
        <begin position="120"/>
        <end position="144"/>
    </location>
</feature>
<evidence type="ECO:0000256" key="2">
    <source>
        <dbReference type="ARBA" id="ARBA00022475"/>
    </source>
</evidence>
<protein>
    <submittedName>
        <fullName evidence="7">Virulence factor MviN</fullName>
    </submittedName>
</protein>
<organism evidence="7">
    <name type="scientific">Baileyella intestinalis</name>
    <dbReference type="NCBI Taxonomy" id="2606709"/>
    <lineage>
        <taxon>Bacteria</taxon>
        <taxon>Bacillati</taxon>
        <taxon>Bacillota</taxon>
        <taxon>Clostridia</taxon>
        <taxon>Peptostreptococcales</taxon>
        <taxon>Anaerovoracaceae</taxon>
        <taxon>Baileyella</taxon>
    </lineage>
</organism>
<keyword evidence="4 6" id="KW-1133">Transmembrane helix</keyword>
<feature type="transmembrane region" description="Helical" evidence="6">
    <location>
        <begin position="98"/>
        <end position="114"/>
    </location>
</feature>
<evidence type="ECO:0000256" key="5">
    <source>
        <dbReference type="ARBA" id="ARBA00023136"/>
    </source>
</evidence>
<comment type="caution">
    <text evidence="7">The sequence shown here is derived from an EMBL/GenBank/DDBJ whole genome shotgun (WGS) entry which is preliminary data.</text>
</comment>
<feature type="transmembrane region" description="Helical" evidence="6">
    <location>
        <begin position="429"/>
        <end position="453"/>
    </location>
</feature>
<feature type="transmembrane region" description="Helical" evidence="6">
    <location>
        <begin position="397"/>
        <end position="417"/>
    </location>
</feature>
<keyword evidence="2" id="KW-1003">Cell membrane</keyword>
<evidence type="ECO:0000256" key="1">
    <source>
        <dbReference type="ARBA" id="ARBA00004651"/>
    </source>
</evidence>
<feature type="transmembrane region" description="Helical" evidence="6">
    <location>
        <begin position="465"/>
        <end position="484"/>
    </location>
</feature>
<name>A0A6A8M9E2_9FIRM</name>
<dbReference type="EMBL" id="VUNB01000002">
    <property type="protein sequence ID" value="MST68434.1"/>
    <property type="molecule type" value="Genomic_DNA"/>
</dbReference>
<evidence type="ECO:0000256" key="6">
    <source>
        <dbReference type="SAM" id="Phobius"/>
    </source>
</evidence>
<dbReference type="GO" id="GO:0005886">
    <property type="term" value="C:plasma membrane"/>
    <property type="evidence" value="ECO:0007669"/>
    <property type="project" value="UniProtKB-SubCell"/>
</dbReference>
<feature type="transmembrane region" description="Helical" evidence="6">
    <location>
        <begin position="50"/>
        <end position="70"/>
    </location>
</feature>
<gene>
    <name evidence="7" type="ORF">FYJ66_02350</name>
</gene>
<keyword evidence="3 6" id="KW-0812">Transmembrane</keyword>
<feature type="transmembrane region" description="Helical" evidence="6">
    <location>
        <begin position="336"/>
        <end position="354"/>
    </location>
</feature>
<evidence type="ECO:0000256" key="4">
    <source>
        <dbReference type="ARBA" id="ARBA00022989"/>
    </source>
</evidence>
<reference evidence="7" key="1">
    <citation type="submission" date="2019-09" db="EMBL/GenBank/DDBJ databases">
        <title>In-depth cultivation of the pig gut microbiome towards novel bacterial diversity and tailored functional studies.</title>
        <authorList>
            <person name="Wylensek D."/>
            <person name="Hitch T.C.A."/>
            <person name="Clavel T."/>
        </authorList>
    </citation>
    <scope>NUCLEOTIDE SEQUENCE</scope>
    <source>
        <strain evidence="7">RF-744-FAT-WT-3</strain>
    </source>
</reference>
<feature type="transmembrane region" description="Helical" evidence="6">
    <location>
        <begin position="374"/>
        <end position="391"/>
    </location>
</feature>
<dbReference type="PANTHER" id="PTHR30250">
    <property type="entry name" value="PST FAMILY PREDICTED COLANIC ACID TRANSPORTER"/>
    <property type="match status" value="1"/>
</dbReference>
<feature type="transmembrane region" description="Helical" evidence="6">
    <location>
        <begin position="303"/>
        <end position="324"/>
    </location>
</feature>
<feature type="transmembrane region" description="Helical" evidence="6">
    <location>
        <begin position="242"/>
        <end position="263"/>
    </location>
</feature>
<evidence type="ECO:0000313" key="7">
    <source>
        <dbReference type="EMBL" id="MST68434.1"/>
    </source>
</evidence>
<dbReference type="InterPro" id="IPR050833">
    <property type="entry name" value="Poly_Biosynth_Transport"/>
</dbReference>
<feature type="transmembrane region" description="Helical" evidence="6">
    <location>
        <begin position="7"/>
        <end position="30"/>
    </location>
</feature>
<proteinExistence type="predicted"/>
<comment type="subcellular location">
    <subcellularLocation>
        <location evidence="1">Cell membrane</location>
        <topology evidence="1">Multi-pass membrane protein</topology>
    </subcellularLocation>
</comment>
<evidence type="ECO:0000256" key="3">
    <source>
        <dbReference type="ARBA" id="ARBA00022692"/>
    </source>
</evidence>
<feature type="transmembrane region" description="Helical" evidence="6">
    <location>
        <begin position="156"/>
        <end position="179"/>
    </location>
</feature>